<evidence type="ECO:0000256" key="1">
    <source>
        <dbReference type="SAM" id="MobiDB-lite"/>
    </source>
</evidence>
<evidence type="ECO:0000313" key="3">
    <source>
        <dbReference type="EMBL" id="KNE58540.1"/>
    </source>
</evidence>
<dbReference type="OMA" id="WPDEWYE"/>
<dbReference type="InterPro" id="IPR040015">
    <property type="entry name" value="UBL3-like"/>
</dbReference>
<evidence type="ECO:0000313" key="4">
    <source>
        <dbReference type="Proteomes" id="UP000054350"/>
    </source>
</evidence>
<accession>A0A0L0S7Z4</accession>
<dbReference type="AlphaFoldDB" id="A0A0L0S7Z4"/>
<feature type="region of interest" description="Disordered" evidence="1">
    <location>
        <begin position="118"/>
        <end position="140"/>
    </location>
</feature>
<reference evidence="3 4" key="1">
    <citation type="submission" date="2009-11" db="EMBL/GenBank/DDBJ databases">
        <title>Annotation of Allomyces macrogynus ATCC 38327.</title>
        <authorList>
            <consortium name="The Broad Institute Genome Sequencing Platform"/>
            <person name="Russ C."/>
            <person name="Cuomo C."/>
            <person name="Burger G."/>
            <person name="Gray M.W."/>
            <person name="Holland P.W.H."/>
            <person name="King N."/>
            <person name="Lang F.B.F."/>
            <person name="Roger A.J."/>
            <person name="Ruiz-Trillo I."/>
            <person name="Young S.K."/>
            <person name="Zeng Q."/>
            <person name="Gargeya S."/>
            <person name="Fitzgerald M."/>
            <person name="Haas B."/>
            <person name="Abouelleil A."/>
            <person name="Alvarado L."/>
            <person name="Arachchi H.M."/>
            <person name="Berlin A."/>
            <person name="Chapman S.B."/>
            <person name="Gearin G."/>
            <person name="Goldberg J."/>
            <person name="Griggs A."/>
            <person name="Gujja S."/>
            <person name="Hansen M."/>
            <person name="Heiman D."/>
            <person name="Howarth C."/>
            <person name="Larimer J."/>
            <person name="Lui A."/>
            <person name="MacDonald P.J.P."/>
            <person name="McCowen C."/>
            <person name="Montmayeur A."/>
            <person name="Murphy C."/>
            <person name="Neiman D."/>
            <person name="Pearson M."/>
            <person name="Priest M."/>
            <person name="Roberts A."/>
            <person name="Saif S."/>
            <person name="Shea T."/>
            <person name="Sisk P."/>
            <person name="Stolte C."/>
            <person name="Sykes S."/>
            <person name="Wortman J."/>
            <person name="Nusbaum C."/>
            <person name="Birren B."/>
        </authorList>
    </citation>
    <scope>NUCLEOTIDE SEQUENCE [LARGE SCALE GENOMIC DNA]</scope>
    <source>
        <strain evidence="3 4">ATCC 38327</strain>
    </source>
</reference>
<dbReference type="InterPro" id="IPR039540">
    <property type="entry name" value="UBL3-like_ubiquitin_dom"/>
</dbReference>
<dbReference type="Pfam" id="PF13881">
    <property type="entry name" value="Rad60-SLD_2"/>
    <property type="match status" value="1"/>
</dbReference>
<dbReference type="InterPro" id="IPR029071">
    <property type="entry name" value="Ubiquitin-like_domsf"/>
</dbReference>
<dbReference type="PANTHER" id="PTHR13169">
    <property type="entry name" value="UBIQUITIN-LIKE PROTEIN 3 HCG-1 PROTEIN"/>
    <property type="match status" value="1"/>
</dbReference>
<protein>
    <recommendedName>
        <fullName evidence="2">UBL3-like ubiquitin domain-containing protein</fullName>
    </recommendedName>
</protein>
<dbReference type="VEuPathDB" id="FungiDB:AMAG_04106"/>
<feature type="domain" description="UBL3-like ubiquitin" evidence="2">
    <location>
        <begin position="23"/>
        <end position="114"/>
    </location>
</feature>
<dbReference type="SUPFAM" id="SSF54236">
    <property type="entry name" value="Ubiquitin-like"/>
    <property type="match status" value="1"/>
</dbReference>
<feature type="compositionally biased region" description="Polar residues" evidence="1">
    <location>
        <begin position="118"/>
        <end position="129"/>
    </location>
</feature>
<evidence type="ECO:0000259" key="2">
    <source>
        <dbReference type="Pfam" id="PF13881"/>
    </source>
</evidence>
<proteinExistence type="predicted"/>
<sequence length="146" mass="14978">MSSPKDGAAPAAAPGTDAPVPADKVALTFLLVSGARSDKWVFDPTTTLDQVRARLLAEWPAAWSQDASAPASPTQLRLLHRGRFLEPGSATLNDAHLPAGDTTVVHLIIKAVDVGDSANASEPAKSSSPMGAGADSRGPGCRCVIL</sequence>
<organism evidence="3 4">
    <name type="scientific">Allomyces macrogynus (strain ATCC 38327)</name>
    <name type="common">Allomyces javanicus var. macrogynus</name>
    <dbReference type="NCBI Taxonomy" id="578462"/>
    <lineage>
        <taxon>Eukaryota</taxon>
        <taxon>Fungi</taxon>
        <taxon>Fungi incertae sedis</taxon>
        <taxon>Blastocladiomycota</taxon>
        <taxon>Blastocladiomycetes</taxon>
        <taxon>Blastocladiales</taxon>
        <taxon>Blastocladiaceae</taxon>
        <taxon>Allomyces</taxon>
    </lineage>
</organism>
<name>A0A0L0S7Z4_ALLM3</name>
<dbReference type="PANTHER" id="PTHR13169:SF0">
    <property type="entry name" value="UBIQUITIN-LIKE PROTEIN 3"/>
    <property type="match status" value="1"/>
</dbReference>
<dbReference type="EMBL" id="GG745333">
    <property type="protein sequence ID" value="KNE58540.1"/>
    <property type="molecule type" value="Genomic_DNA"/>
</dbReference>
<dbReference type="OrthoDB" id="1043111at2759"/>
<keyword evidence="4" id="KW-1185">Reference proteome</keyword>
<dbReference type="Proteomes" id="UP000054350">
    <property type="component" value="Unassembled WGS sequence"/>
</dbReference>
<gene>
    <name evidence="3" type="ORF">AMAG_04106</name>
</gene>
<reference evidence="4" key="2">
    <citation type="submission" date="2009-11" db="EMBL/GenBank/DDBJ databases">
        <title>The Genome Sequence of Allomyces macrogynus strain ATCC 38327.</title>
        <authorList>
            <consortium name="The Broad Institute Genome Sequencing Platform"/>
            <person name="Russ C."/>
            <person name="Cuomo C."/>
            <person name="Shea T."/>
            <person name="Young S.K."/>
            <person name="Zeng Q."/>
            <person name="Koehrsen M."/>
            <person name="Haas B."/>
            <person name="Borodovsky M."/>
            <person name="Guigo R."/>
            <person name="Alvarado L."/>
            <person name="Berlin A."/>
            <person name="Borenstein D."/>
            <person name="Chen Z."/>
            <person name="Engels R."/>
            <person name="Freedman E."/>
            <person name="Gellesch M."/>
            <person name="Goldberg J."/>
            <person name="Griggs A."/>
            <person name="Gujja S."/>
            <person name="Heiman D."/>
            <person name="Hepburn T."/>
            <person name="Howarth C."/>
            <person name="Jen D."/>
            <person name="Larson L."/>
            <person name="Lewis B."/>
            <person name="Mehta T."/>
            <person name="Park D."/>
            <person name="Pearson M."/>
            <person name="Roberts A."/>
            <person name="Saif S."/>
            <person name="Shenoy N."/>
            <person name="Sisk P."/>
            <person name="Stolte C."/>
            <person name="Sykes S."/>
            <person name="Walk T."/>
            <person name="White J."/>
            <person name="Yandava C."/>
            <person name="Burger G."/>
            <person name="Gray M.W."/>
            <person name="Holland P.W.H."/>
            <person name="King N."/>
            <person name="Lang F.B.F."/>
            <person name="Roger A.J."/>
            <person name="Ruiz-Trillo I."/>
            <person name="Lander E."/>
            <person name="Nusbaum C."/>
        </authorList>
    </citation>
    <scope>NUCLEOTIDE SEQUENCE [LARGE SCALE GENOMIC DNA]</scope>
    <source>
        <strain evidence="4">ATCC 38327</strain>
    </source>
</reference>
<dbReference type="Gene3D" id="3.10.20.90">
    <property type="entry name" value="Phosphatidylinositol 3-kinase Catalytic Subunit, Chain A, domain 1"/>
    <property type="match status" value="1"/>
</dbReference>